<dbReference type="SMART" id="SM00091">
    <property type="entry name" value="PAS"/>
    <property type="match status" value="1"/>
</dbReference>
<dbReference type="SMART" id="SM00387">
    <property type="entry name" value="HATPase_c"/>
    <property type="match status" value="1"/>
</dbReference>
<dbReference type="InterPro" id="IPR036641">
    <property type="entry name" value="HPT_dom_sf"/>
</dbReference>
<dbReference type="SUPFAM" id="SSF55785">
    <property type="entry name" value="PYP-like sensor domain (PAS domain)"/>
    <property type="match status" value="1"/>
</dbReference>
<dbReference type="Pfam" id="PF00989">
    <property type="entry name" value="PAS"/>
    <property type="match status" value="1"/>
</dbReference>
<evidence type="ECO:0000313" key="20">
    <source>
        <dbReference type="Proteomes" id="UP000027186"/>
    </source>
</evidence>
<feature type="domain" description="PAS" evidence="16">
    <location>
        <begin position="194"/>
        <end position="268"/>
    </location>
</feature>
<feature type="region of interest" description="Disordered" evidence="13">
    <location>
        <begin position="869"/>
        <end position="889"/>
    </location>
</feature>
<dbReference type="PANTHER" id="PTHR45339:SF5">
    <property type="entry name" value="HISTIDINE KINASE"/>
    <property type="match status" value="1"/>
</dbReference>
<dbReference type="PANTHER" id="PTHR45339">
    <property type="entry name" value="HYBRID SIGNAL TRANSDUCTION HISTIDINE KINASE J"/>
    <property type="match status" value="1"/>
</dbReference>
<dbReference type="PROSITE" id="PS50112">
    <property type="entry name" value="PAS"/>
    <property type="match status" value="1"/>
</dbReference>
<dbReference type="PROSITE" id="PS50109">
    <property type="entry name" value="HIS_KIN"/>
    <property type="match status" value="1"/>
</dbReference>
<dbReference type="SUPFAM" id="SSF47384">
    <property type="entry name" value="Homodimeric domain of signal transducing histidine kinase"/>
    <property type="match status" value="1"/>
</dbReference>
<dbReference type="Pfam" id="PF00512">
    <property type="entry name" value="HisKA"/>
    <property type="match status" value="1"/>
</dbReference>
<keyword evidence="7" id="KW-0067">ATP-binding</keyword>
<sequence>MQHDGRSMTDELIMPDTGPNSDPNPDDDILFADEDGGDGDGALPWPVLVVDDEDDVHAMTALLLDDVAFQGRRLELIGCRSAAEARAVLRNRRDIAIILLDVVMEEEDAGLTLVRWIRGTLGNLDVRIILRTGQPGQAPQRDVIVGCDINDYKSKADLSAEGLFTAVIAALRAYDHIRFIETKVAERTQELRQSREQMRAILESSPVGVCAYTHDGVLVMCNDRLVHLLGVPKERLVGVSIADLFIKPDNTEAHETHWTFFRRSLRDAEVRVRRADGSVFWALVSVDPTLLDGRPVHLAWVYDITRRKLAEHQMERAKEQAEQTTAAKSAFLATMSHEIRTPMNGVLGMLELLERTPLDGGQRDTVATMRESATSLLRIIDDILDFSKIEAGKMDLEQVPVSIPALVEGVADTLAPAARAKGLALLTYVDPAIPPALTGDPVRLRQILFNLCGNAIKFTERGRILVQATLAAWTGEGTCSGTRLRIEVADTGIGISETARRQLFQPFTQAESSTARRFGGTGLGLSICRRLVALMGGAIGVDSAPGAGSTFWVELTLDAAAAIASPAAPTATAPLAMAEPDLAGLTVLVGLPETVERRIVADYLEAAGARVLAAGEPGALAEQARTACEASGALNVVVVDEALHTPAAAQAPQLLGRRIGEPRVPTVLLQDPAAPVVPRCGNRPADGSVPVSRPVRRTPLVRAVAEAAGRTVPDAPPAAGPPPDAPCAPAPLSPERVIAEAEARGRLILVAEDNAINRKVLQMQLTSLGHTAELTNGGAEALAALGRRRYALLLTDIQMPEVDGFELTRRIRAAERATGAHLPIVALTANAAPADIESYRAAGMDEALSKPLDLMKLDAALSRFLPPSVSAPAAPRLSSQPPEDPTMDLPPVNADVLRRLCDDDRALMDELLNDFVSIGRHITDEVVAAVAARNGTAIRAGAHNLKGCARNAGATPLGDAAQALEQAVMQDAPWERVTGLAATLEQAMREVERFIAAAPPS</sequence>
<dbReference type="Gene3D" id="3.30.450.20">
    <property type="entry name" value="PAS domain"/>
    <property type="match status" value="1"/>
</dbReference>
<evidence type="ECO:0000259" key="15">
    <source>
        <dbReference type="PROSITE" id="PS50110"/>
    </source>
</evidence>
<feature type="region of interest" description="Disordered" evidence="13">
    <location>
        <begin position="1"/>
        <end position="35"/>
    </location>
</feature>
<dbReference type="InterPro" id="IPR036097">
    <property type="entry name" value="HisK_dim/P_sf"/>
</dbReference>
<dbReference type="CDD" id="cd00130">
    <property type="entry name" value="PAS"/>
    <property type="match status" value="1"/>
</dbReference>
<dbReference type="Gene3D" id="1.20.120.160">
    <property type="entry name" value="HPT domain"/>
    <property type="match status" value="1"/>
</dbReference>
<evidence type="ECO:0000256" key="3">
    <source>
        <dbReference type="ARBA" id="ARBA00022553"/>
    </source>
</evidence>
<evidence type="ECO:0000256" key="10">
    <source>
        <dbReference type="ARBA" id="ARBA00068150"/>
    </source>
</evidence>
<dbReference type="Pfam" id="PF02518">
    <property type="entry name" value="HATPase_c"/>
    <property type="match status" value="1"/>
</dbReference>
<evidence type="ECO:0000256" key="13">
    <source>
        <dbReference type="SAM" id="MobiDB-lite"/>
    </source>
</evidence>
<dbReference type="Gene3D" id="3.40.50.2300">
    <property type="match status" value="2"/>
</dbReference>
<feature type="domain" description="HPt" evidence="18">
    <location>
        <begin position="904"/>
        <end position="998"/>
    </location>
</feature>
<dbReference type="Gene3D" id="3.30.565.10">
    <property type="entry name" value="Histidine kinase-like ATPase, C-terminal domain"/>
    <property type="match status" value="1"/>
</dbReference>
<feature type="modified residue" description="4-aspartylphosphate" evidence="12">
    <location>
        <position position="101"/>
    </location>
</feature>
<dbReference type="SMART" id="SM00086">
    <property type="entry name" value="PAC"/>
    <property type="match status" value="1"/>
</dbReference>
<evidence type="ECO:0000259" key="16">
    <source>
        <dbReference type="PROSITE" id="PS50112"/>
    </source>
</evidence>
<accession>A0A060DPH9</accession>
<feature type="domain" description="Response regulatory" evidence="15">
    <location>
        <begin position="46"/>
        <end position="170"/>
    </location>
</feature>
<evidence type="ECO:0000256" key="8">
    <source>
        <dbReference type="ARBA" id="ARBA00023012"/>
    </source>
</evidence>
<proteinExistence type="predicted"/>
<dbReference type="InterPro" id="IPR013767">
    <property type="entry name" value="PAS_fold"/>
</dbReference>
<dbReference type="EC" id="2.7.13.3" evidence="2"/>
<evidence type="ECO:0000256" key="4">
    <source>
        <dbReference type="ARBA" id="ARBA00022679"/>
    </source>
</evidence>
<dbReference type="KEGG" id="abq:ABAZ39_12550"/>
<dbReference type="CDD" id="cd00082">
    <property type="entry name" value="HisKA"/>
    <property type="match status" value="1"/>
</dbReference>
<dbReference type="InterPro" id="IPR004358">
    <property type="entry name" value="Sig_transdc_His_kin-like_C"/>
</dbReference>
<dbReference type="SUPFAM" id="SSF52172">
    <property type="entry name" value="CheY-like"/>
    <property type="match status" value="2"/>
</dbReference>
<dbReference type="InterPro" id="IPR000014">
    <property type="entry name" value="PAS"/>
</dbReference>
<evidence type="ECO:0000256" key="12">
    <source>
        <dbReference type="PROSITE-ProRule" id="PRU00169"/>
    </source>
</evidence>
<reference evidence="19 20" key="1">
    <citation type="journal article" date="2014" name="Genome Announc.">
        <title>Complete Genome Sequence of the Model Rhizosphere Strain Azospirillum brasilense Az39, Successfully Applied in Agriculture.</title>
        <authorList>
            <person name="Rivera D."/>
            <person name="Revale S."/>
            <person name="Molina R."/>
            <person name="Gualpa J."/>
            <person name="Puente M."/>
            <person name="Maroniche G."/>
            <person name="Paris G."/>
            <person name="Baker D."/>
            <person name="Clavijo B."/>
            <person name="McLay K."/>
            <person name="Spaepen S."/>
            <person name="Perticari A."/>
            <person name="Vazquez M."/>
            <person name="Wisniewski-Dye F."/>
            <person name="Watkins C."/>
            <person name="Martinez-Abarca F."/>
            <person name="Vanderleyden J."/>
            <person name="Cassan F."/>
        </authorList>
    </citation>
    <scope>NUCLEOTIDE SEQUENCE [LARGE SCALE GENOMIC DNA]</scope>
    <source>
        <strain evidence="19 20">Az39</strain>
    </source>
</reference>
<dbReference type="SMART" id="SM00388">
    <property type="entry name" value="HisKA"/>
    <property type="match status" value="1"/>
</dbReference>
<dbReference type="SUPFAM" id="SSF55874">
    <property type="entry name" value="ATPase domain of HSP90 chaperone/DNA topoisomerase II/histidine kinase"/>
    <property type="match status" value="1"/>
</dbReference>
<dbReference type="InterPro" id="IPR000700">
    <property type="entry name" value="PAS-assoc_C"/>
</dbReference>
<evidence type="ECO:0000256" key="5">
    <source>
        <dbReference type="ARBA" id="ARBA00022741"/>
    </source>
</evidence>
<gene>
    <name evidence="19" type="ORF">ABAZ39_12550</name>
</gene>
<dbReference type="AlphaFoldDB" id="A0A060DPH9"/>
<dbReference type="GO" id="GO:0005524">
    <property type="term" value="F:ATP binding"/>
    <property type="evidence" value="ECO:0007669"/>
    <property type="project" value="UniProtKB-KW"/>
</dbReference>
<keyword evidence="8" id="KW-0902">Two-component regulatory system</keyword>
<evidence type="ECO:0000256" key="7">
    <source>
        <dbReference type="ARBA" id="ARBA00022840"/>
    </source>
</evidence>
<feature type="compositionally biased region" description="Acidic residues" evidence="13">
    <location>
        <begin position="24"/>
        <end position="35"/>
    </location>
</feature>
<dbReference type="InterPro" id="IPR011006">
    <property type="entry name" value="CheY-like_superfamily"/>
</dbReference>
<dbReference type="InterPro" id="IPR035965">
    <property type="entry name" value="PAS-like_dom_sf"/>
</dbReference>
<evidence type="ECO:0000256" key="1">
    <source>
        <dbReference type="ARBA" id="ARBA00000085"/>
    </source>
</evidence>
<dbReference type="InterPro" id="IPR003661">
    <property type="entry name" value="HisK_dim/P_dom"/>
</dbReference>
<feature type="domain" description="Histidine kinase" evidence="14">
    <location>
        <begin position="334"/>
        <end position="559"/>
    </location>
</feature>
<name>A0A060DPH9_9PROT</name>
<dbReference type="PROSITE" id="PS50110">
    <property type="entry name" value="RESPONSE_REGULATORY"/>
    <property type="match status" value="2"/>
</dbReference>
<dbReference type="FunFam" id="1.10.287.130:FF:000002">
    <property type="entry name" value="Two-component osmosensing histidine kinase"/>
    <property type="match status" value="1"/>
</dbReference>
<evidence type="ECO:0000259" key="14">
    <source>
        <dbReference type="PROSITE" id="PS50109"/>
    </source>
</evidence>
<dbReference type="Pfam" id="PF01627">
    <property type="entry name" value="Hpt"/>
    <property type="match status" value="1"/>
</dbReference>
<dbReference type="InterPro" id="IPR008207">
    <property type="entry name" value="Sig_transdc_His_kin_Hpt_dom"/>
</dbReference>
<feature type="modified residue" description="4-aspartylphosphate" evidence="12">
    <location>
        <position position="796"/>
    </location>
</feature>
<dbReference type="InterPro" id="IPR005467">
    <property type="entry name" value="His_kinase_dom"/>
</dbReference>
<organism evidence="19 20">
    <name type="scientific">Azospirillum argentinense</name>
    <dbReference type="NCBI Taxonomy" id="2970906"/>
    <lineage>
        <taxon>Bacteria</taxon>
        <taxon>Pseudomonadati</taxon>
        <taxon>Pseudomonadota</taxon>
        <taxon>Alphaproteobacteria</taxon>
        <taxon>Rhodospirillales</taxon>
        <taxon>Azospirillaceae</taxon>
        <taxon>Azospirillum</taxon>
    </lineage>
</organism>
<dbReference type="NCBIfam" id="TIGR00229">
    <property type="entry name" value="sensory_box"/>
    <property type="match status" value="1"/>
</dbReference>
<feature type="modified residue" description="Phosphohistidine" evidence="11">
    <location>
        <position position="943"/>
    </location>
</feature>
<dbReference type="InterPro" id="IPR036890">
    <property type="entry name" value="HATPase_C_sf"/>
</dbReference>
<dbReference type="InterPro" id="IPR001610">
    <property type="entry name" value="PAC"/>
</dbReference>
<dbReference type="SMART" id="SM00448">
    <property type="entry name" value="REC"/>
    <property type="match status" value="2"/>
</dbReference>
<keyword evidence="4" id="KW-0808">Transferase</keyword>
<feature type="domain" description="PAC" evidence="17">
    <location>
        <begin position="266"/>
        <end position="316"/>
    </location>
</feature>
<dbReference type="InterPro" id="IPR003594">
    <property type="entry name" value="HATPase_dom"/>
</dbReference>
<keyword evidence="5" id="KW-0547">Nucleotide-binding</keyword>
<dbReference type="GO" id="GO:0000155">
    <property type="term" value="F:phosphorelay sensor kinase activity"/>
    <property type="evidence" value="ECO:0007669"/>
    <property type="project" value="InterPro"/>
</dbReference>
<evidence type="ECO:0000256" key="11">
    <source>
        <dbReference type="PROSITE-ProRule" id="PRU00110"/>
    </source>
</evidence>
<evidence type="ECO:0000259" key="17">
    <source>
        <dbReference type="PROSITE" id="PS50113"/>
    </source>
</evidence>
<dbReference type="GO" id="GO:0005886">
    <property type="term" value="C:plasma membrane"/>
    <property type="evidence" value="ECO:0007669"/>
    <property type="project" value="UniProtKB-SubCell"/>
</dbReference>
<evidence type="ECO:0000256" key="2">
    <source>
        <dbReference type="ARBA" id="ARBA00012438"/>
    </source>
</evidence>
<evidence type="ECO:0000256" key="9">
    <source>
        <dbReference type="ARBA" id="ARBA00064003"/>
    </source>
</evidence>
<evidence type="ECO:0000256" key="6">
    <source>
        <dbReference type="ARBA" id="ARBA00022777"/>
    </source>
</evidence>
<dbReference type="Pfam" id="PF00072">
    <property type="entry name" value="Response_reg"/>
    <property type="match status" value="1"/>
</dbReference>
<protein>
    <recommendedName>
        <fullName evidence="10">Sensory/regulatory protein RpfC</fullName>
        <ecNumber evidence="2">2.7.13.3</ecNumber>
    </recommendedName>
</protein>
<dbReference type="InterPro" id="IPR001789">
    <property type="entry name" value="Sig_transdc_resp-reg_receiver"/>
</dbReference>
<keyword evidence="3 12" id="KW-0597">Phosphoprotein</keyword>
<dbReference type="PROSITE" id="PS50113">
    <property type="entry name" value="PAC"/>
    <property type="match status" value="1"/>
</dbReference>
<dbReference type="Proteomes" id="UP000027186">
    <property type="component" value="Chromosome"/>
</dbReference>
<comment type="subunit">
    <text evidence="9">At low DSF concentrations, interacts with RpfF.</text>
</comment>
<dbReference type="Gene3D" id="1.10.287.130">
    <property type="match status" value="1"/>
</dbReference>
<dbReference type="PRINTS" id="PR00344">
    <property type="entry name" value="BCTRLSENSOR"/>
</dbReference>
<dbReference type="SUPFAM" id="SSF47226">
    <property type="entry name" value="Histidine-containing phosphotransfer domain, HPT domain"/>
    <property type="match status" value="1"/>
</dbReference>
<evidence type="ECO:0000313" key="19">
    <source>
        <dbReference type="EMBL" id="AIB12804.1"/>
    </source>
</evidence>
<dbReference type="PROSITE" id="PS50894">
    <property type="entry name" value="HPT"/>
    <property type="match status" value="1"/>
</dbReference>
<keyword evidence="6 19" id="KW-0418">Kinase</keyword>
<evidence type="ECO:0000259" key="18">
    <source>
        <dbReference type="PROSITE" id="PS50894"/>
    </source>
</evidence>
<dbReference type="CDD" id="cd16922">
    <property type="entry name" value="HATPase_EvgS-ArcB-TorS-like"/>
    <property type="match status" value="1"/>
</dbReference>
<dbReference type="FunFam" id="3.30.565.10:FF:000010">
    <property type="entry name" value="Sensor histidine kinase RcsC"/>
    <property type="match status" value="1"/>
</dbReference>
<dbReference type="GO" id="GO:0006355">
    <property type="term" value="P:regulation of DNA-templated transcription"/>
    <property type="evidence" value="ECO:0007669"/>
    <property type="project" value="InterPro"/>
</dbReference>
<dbReference type="EMBL" id="CP007793">
    <property type="protein sequence ID" value="AIB12804.1"/>
    <property type="molecule type" value="Genomic_DNA"/>
</dbReference>
<comment type="catalytic activity">
    <reaction evidence="1">
        <text>ATP + protein L-histidine = ADP + protein N-phospho-L-histidine.</text>
        <dbReference type="EC" id="2.7.13.3"/>
    </reaction>
</comment>
<feature type="domain" description="Response regulatory" evidence="15">
    <location>
        <begin position="747"/>
        <end position="865"/>
    </location>
</feature>
<dbReference type="CDD" id="cd17546">
    <property type="entry name" value="REC_hyHK_CKI1_RcsC-like"/>
    <property type="match status" value="1"/>
</dbReference>